<protein>
    <submittedName>
        <fullName evidence="2">Uncharacterized protein</fullName>
    </submittedName>
</protein>
<evidence type="ECO:0000313" key="2">
    <source>
        <dbReference type="EMBL" id="QEL15879.1"/>
    </source>
</evidence>
<dbReference type="KEGG" id="lrs:PX52LOC_02815"/>
<sequence length="724" mass="76576">MSSFIRSEVRTEKITDPGDINVTNEKHTITVQGVVTRGLTPSVSNETPAETFDRLKVSLMRHRRYFVYAPFGKTIIQVGDSGNPNNPEQNRDSANGPKVVSVRPVHISEMCFEVEVVVEVVMPPCTDTVRKVLNHHFRYTESRDMQGYRTRRLEGMIFCRDRSLTKAQAMQVAGVPAVLPGYQEIEFDAEWQDDALTLKYSRTEEQYEFRPPDEAASAKIETKFDTKPGTAAVMGLVSVELVGNVDRKYSEVTGRALSIALSIVAGVQVQTEGIAPVFHNSIQGSADRKRVVVVLGFLADIKKLTTVAGAYRRDLFSAPPSGMLPQGSNPYTIPADTRNETDLLRPPFQEPCGSLVTVPPAPTITRTLVSGPNPLLGLLNNGPANGGAAGAGGPANVGGVLIGTPNQVGGGAAGAGGPLTPQQIANIIGNLIPVGPVGGGSSTPQAEGASAWGVSIPFAESAGTLADLFAFPGIGSPAFANDAGGTLLTADTLAASGSLFGSPAFPSTANPSPSSWPYQGNPAAGATIGQPPKADPVDDPSTYSVYLITTEDDFDTGDRVVRNAAAVDPKTGTPYPNPAWNVGRSKATRKVRWTAVRYGVPPQEPDPHPPAADTNFVFQHANVLRENPTKADSGHLKFVATGVYTYGVRRPELLTTGYAVAPFLLPQVKAQFPSGLPEPTVAAGPIWWAIAKAAPSPLYALPGAKPTPTADLIFFNGVQLNTGK</sequence>
<feature type="compositionally biased region" description="Polar residues" evidence="1">
    <location>
        <begin position="505"/>
        <end position="518"/>
    </location>
</feature>
<proteinExistence type="predicted"/>
<dbReference type="RefSeq" id="WP_168218983.1">
    <property type="nucleotide sequence ID" value="NZ_CP042425.1"/>
</dbReference>
<keyword evidence="3" id="KW-1185">Reference proteome</keyword>
<reference evidence="3" key="1">
    <citation type="submission" date="2019-08" db="EMBL/GenBank/DDBJ databases">
        <title>Limnoglobus roseus gen. nov., sp. nov., a novel freshwater planctomycete with a giant genome from the family Gemmataceae.</title>
        <authorList>
            <person name="Kulichevskaya I.S."/>
            <person name="Naumoff D.G."/>
            <person name="Miroshnikov K."/>
            <person name="Ivanova A."/>
            <person name="Philippov D.A."/>
            <person name="Hakobyan A."/>
            <person name="Rijpstra I.C."/>
            <person name="Sinninghe Damste J.S."/>
            <person name="Liesack W."/>
            <person name="Dedysh S.N."/>
        </authorList>
    </citation>
    <scope>NUCLEOTIDE SEQUENCE [LARGE SCALE GENOMIC DNA]</scope>
    <source>
        <strain evidence="3">PX52</strain>
    </source>
</reference>
<feature type="region of interest" description="Disordered" evidence="1">
    <location>
        <begin position="505"/>
        <end position="537"/>
    </location>
</feature>
<name>A0A5C1A938_9BACT</name>
<dbReference type="EMBL" id="CP042425">
    <property type="protein sequence ID" value="QEL15879.1"/>
    <property type="molecule type" value="Genomic_DNA"/>
</dbReference>
<evidence type="ECO:0000256" key="1">
    <source>
        <dbReference type="SAM" id="MobiDB-lite"/>
    </source>
</evidence>
<organism evidence="2 3">
    <name type="scientific">Limnoglobus roseus</name>
    <dbReference type="NCBI Taxonomy" id="2598579"/>
    <lineage>
        <taxon>Bacteria</taxon>
        <taxon>Pseudomonadati</taxon>
        <taxon>Planctomycetota</taxon>
        <taxon>Planctomycetia</taxon>
        <taxon>Gemmatales</taxon>
        <taxon>Gemmataceae</taxon>
        <taxon>Limnoglobus</taxon>
    </lineage>
</organism>
<evidence type="ECO:0000313" key="3">
    <source>
        <dbReference type="Proteomes" id="UP000324974"/>
    </source>
</evidence>
<gene>
    <name evidence="2" type="ORF">PX52LOC_02815</name>
</gene>
<feature type="region of interest" description="Disordered" evidence="1">
    <location>
        <begin position="78"/>
        <end position="97"/>
    </location>
</feature>
<dbReference type="AlphaFoldDB" id="A0A5C1A938"/>
<accession>A0A5C1A938</accession>
<dbReference type="Proteomes" id="UP000324974">
    <property type="component" value="Chromosome"/>
</dbReference>